<dbReference type="Gene3D" id="3.60.40.10">
    <property type="entry name" value="PPM-type phosphatase domain"/>
    <property type="match status" value="1"/>
</dbReference>
<dbReference type="AlphaFoldDB" id="A0A3Q3F2M9"/>
<name>A0A3Q3F2M9_9LABR</name>
<organism evidence="1 2">
    <name type="scientific">Labrus bergylta</name>
    <name type="common">ballan wrasse</name>
    <dbReference type="NCBI Taxonomy" id="56723"/>
    <lineage>
        <taxon>Eukaryota</taxon>
        <taxon>Metazoa</taxon>
        <taxon>Chordata</taxon>
        <taxon>Craniata</taxon>
        <taxon>Vertebrata</taxon>
        <taxon>Euteleostomi</taxon>
        <taxon>Actinopterygii</taxon>
        <taxon>Neopterygii</taxon>
        <taxon>Teleostei</taxon>
        <taxon>Neoteleostei</taxon>
        <taxon>Acanthomorphata</taxon>
        <taxon>Eupercaria</taxon>
        <taxon>Labriformes</taxon>
        <taxon>Labridae</taxon>
        <taxon>Labrus</taxon>
    </lineage>
</organism>
<keyword evidence="2" id="KW-1185">Reference proteome</keyword>
<dbReference type="SUPFAM" id="SSF81606">
    <property type="entry name" value="PP2C-like"/>
    <property type="match status" value="1"/>
</dbReference>
<reference evidence="1" key="1">
    <citation type="submission" date="2025-08" db="UniProtKB">
        <authorList>
            <consortium name="Ensembl"/>
        </authorList>
    </citation>
    <scope>IDENTIFICATION</scope>
</reference>
<dbReference type="Proteomes" id="UP000261660">
    <property type="component" value="Unplaced"/>
</dbReference>
<dbReference type="InParanoid" id="A0A3Q3F2M9"/>
<dbReference type="GeneTree" id="ENSGT00940000165017"/>
<accession>A0A3Q3F2M9</accession>
<reference evidence="1" key="2">
    <citation type="submission" date="2025-09" db="UniProtKB">
        <authorList>
            <consortium name="Ensembl"/>
        </authorList>
    </citation>
    <scope>IDENTIFICATION</scope>
</reference>
<sequence>MATIGVTRGLGDHNLKVHDSNIYIKPFLSFYPLAQCEHGADDVLVLGTDAEAVTCFLTNCDPDDQHRYTMAAQDLIMRARGVLKDRGWRISNDRLGSGDDISVYIIPLMYGNKQN</sequence>
<evidence type="ECO:0000313" key="1">
    <source>
        <dbReference type="Ensembl" id="ENSLBEP00000013879.1"/>
    </source>
</evidence>
<dbReference type="InterPro" id="IPR036457">
    <property type="entry name" value="PPM-type-like_dom_sf"/>
</dbReference>
<proteinExistence type="predicted"/>
<dbReference type="Ensembl" id="ENSLBET00000014656.1">
    <property type="protein sequence ID" value="ENSLBEP00000013879.1"/>
    <property type="gene ID" value="ENSLBEG00000010752.1"/>
</dbReference>
<protein>
    <submittedName>
        <fullName evidence="1">Uncharacterized protein</fullName>
    </submittedName>
</protein>
<evidence type="ECO:0000313" key="2">
    <source>
        <dbReference type="Proteomes" id="UP000261660"/>
    </source>
</evidence>